<name>A0A2N1M4I5_9GLOM</name>
<evidence type="ECO:0000256" key="1">
    <source>
        <dbReference type="SAM" id="SignalP"/>
    </source>
</evidence>
<dbReference type="EMBL" id="LLXL01005557">
    <property type="protein sequence ID" value="PKK56480.1"/>
    <property type="molecule type" value="Genomic_DNA"/>
</dbReference>
<feature type="signal peptide" evidence="1">
    <location>
        <begin position="1"/>
        <end position="23"/>
    </location>
</feature>
<reference evidence="2 3" key="2">
    <citation type="submission" date="2017-10" db="EMBL/GenBank/DDBJ databases">
        <title>Extensive intraspecific genome diversity in a model arbuscular mycorrhizal fungus.</title>
        <authorList>
            <person name="Chen E.C.H."/>
            <person name="Morin E."/>
            <person name="Baudet D."/>
            <person name="Noel J."/>
            <person name="Ndikumana S."/>
            <person name="Charron P."/>
            <person name="St-Onge C."/>
            <person name="Giorgi J."/>
            <person name="Grigoriev I.V."/>
            <person name="Roux C."/>
            <person name="Martin F.M."/>
            <person name="Corradi N."/>
        </authorList>
    </citation>
    <scope>NUCLEOTIDE SEQUENCE [LARGE SCALE GENOMIC DNA]</scope>
    <source>
        <strain evidence="2 3">C2</strain>
    </source>
</reference>
<protein>
    <submittedName>
        <fullName evidence="2">Uncharacterized protein</fullName>
    </submittedName>
</protein>
<dbReference type="AlphaFoldDB" id="A0A2N1M4I5"/>
<organism evidence="2 3">
    <name type="scientific">Rhizophagus irregularis</name>
    <dbReference type="NCBI Taxonomy" id="588596"/>
    <lineage>
        <taxon>Eukaryota</taxon>
        <taxon>Fungi</taxon>
        <taxon>Fungi incertae sedis</taxon>
        <taxon>Mucoromycota</taxon>
        <taxon>Glomeromycotina</taxon>
        <taxon>Glomeromycetes</taxon>
        <taxon>Glomerales</taxon>
        <taxon>Glomeraceae</taxon>
        <taxon>Rhizophagus</taxon>
    </lineage>
</organism>
<accession>A0A2N1M4I5</accession>
<comment type="caution">
    <text evidence="2">The sequence shown here is derived from an EMBL/GenBank/DDBJ whole genome shotgun (WGS) entry which is preliminary data.</text>
</comment>
<feature type="chain" id="PRO_5016324840" evidence="1">
    <location>
        <begin position="24"/>
        <end position="77"/>
    </location>
</feature>
<evidence type="ECO:0000313" key="2">
    <source>
        <dbReference type="EMBL" id="PKK56480.1"/>
    </source>
</evidence>
<reference evidence="2 3" key="1">
    <citation type="submission" date="2016-04" db="EMBL/GenBank/DDBJ databases">
        <title>Genome analyses suggest a sexual origin of heterokaryosis in a supposedly ancient asexual fungus.</title>
        <authorList>
            <person name="Ropars J."/>
            <person name="Sedzielewska K."/>
            <person name="Noel J."/>
            <person name="Charron P."/>
            <person name="Farinelli L."/>
            <person name="Marton T."/>
            <person name="Kruger M."/>
            <person name="Pelin A."/>
            <person name="Brachmann A."/>
            <person name="Corradi N."/>
        </authorList>
    </citation>
    <scope>NUCLEOTIDE SEQUENCE [LARGE SCALE GENOMIC DNA]</scope>
    <source>
        <strain evidence="2 3">C2</strain>
    </source>
</reference>
<dbReference type="Proteomes" id="UP000233469">
    <property type="component" value="Unassembled WGS sequence"/>
</dbReference>
<gene>
    <name evidence="2" type="ORF">RhiirC2_442164</name>
</gene>
<keyword evidence="1" id="KW-0732">Signal</keyword>
<sequence length="77" mass="8659">MMLKNTLTYFVLLFNFLLIEINGTSPPLIFKPTLRHLHAATVIDDKLYILSGMDDTIGGIVGGTQFFYLNVSILKCH</sequence>
<proteinExistence type="predicted"/>
<evidence type="ECO:0000313" key="3">
    <source>
        <dbReference type="Proteomes" id="UP000233469"/>
    </source>
</evidence>